<accession>A0AA86NKL3</accession>
<evidence type="ECO:0000313" key="2">
    <source>
        <dbReference type="EMBL" id="CAL6112374.1"/>
    </source>
</evidence>
<dbReference type="Proteomes" id="UP001642409">
    <property type="component" value="Unassembled WGS sequence"/>
</dbReference>
<evidence type="ECO:0000313" key="1">
    <source>
        <dbReference type="EMBL" id="CAI9921053.1"/>
    </source>
</evidence>
<reference evidence="1" key="1">
    <citation type="submission" date="2023-06" db="EMBL/GenBank/DDBJ databases">
        <authorList>
            <person name="Kurt Z."/>
        </authorList>
    </citation>
    <scope>NUCLEOTIDE SEQUENCE</scope>
</reference>
<protein>
    <submittedName>
        <fullName evidence="2">Hypothetical_protein</fullName>
    </submittedName>
</protein>
<proteinExistence type="predicted"/>
<gene>
    <name evidence="2" type="ORF">HINF_LOCUS77009</name>
    <name evidence="1" type="ORF">HINF_LOCUS8698</name>
</gene>
<organism evidence="1">
    <name type="scientific">Hexamita inflata</name>
    <dbReference type="NCBI Taxonomy" id="28002"/>
    <lineage>
        <taxon>Eukaryota</taxon>
        <taxon>Metamonada</taxon>
        <taxon>Diplomonadida</taxon>
        <taxon>Hexamitidae</taxon>
        <taxon>Hexamitinae</taxon>
        <taxon>Hexamita</taxon>
    </lineage>
</organism>
<reference evidence="2 3" key="2">
    <citation type="submission" date="2024-07" db="EMBL/GenBank/DDBJ databases">
        <authorList>
            <person name="Akdeniz Z."/>
        </authorList>
    </citation>
    <scope>NUCLEOTIDE SEQUENCE [LARGE SCALE GENOMIC DNA]</scope>
</reference>
<sequence length="227" mass="25959">MDFLDIQLYMSSPGKSLLSRGDRSVCSQSTAHATSSCLRSRIDDSFANYITEPVIEHTSPHILAKSKSNTLESVMQSRAEQQILDSKDLIFTKVVPKTKAITKYIPPANPPKIKPVHYNSKQTVMELKIGQSEQDEQRNFTVNLINTKNRQEKTEKSIIQQQLDTMSLELSYSVKQMQLLSSGLTQKEIELDNAMEYEQIILKQNKNHKNSTKYAKYFVHTKELCNK</sequence>
<dbReference type="EMBL" id="CATOUU010000210">
    <property type="protein sequence ID" value="CAI9921053.1"/>
    <property type="molecule type" value="Genomic_DNA"/>
</dbReference>
<keyword evidence="3" id="KW-1185">Reference proteome</keyword>
<dbReference type="EMBL" id="CAXDID020000737">
    <property type="protein sequence ID" value="CAL6112374.1"/>
    <property type="molecule type" value="Genomic_DNA"/>
</dbReference>
<name>A0AA86NKL3_9EUKA</name>
<evidence type="ECO:0000313" key="3">
    <source>
        <dbReference type="Proteomes" id="UP001642409"/>
    </source>
</evidence>
<dbReference type="AlphaFoldDB" id="A0AA86NKL3"/>
<comment type="caution">
    <text evidence="1">The sequence shown here is derived from an EMBL/GenBank/DDBJ whole genome shotgun (WGS) entry which is preliminary data.</text>
</comment>